<feature type="domain" description="Reverse transcriptase Ty1/copia-type" evidence="1">
    <location>
        <begin position="1"/>
        <end position="68"/>
    </location>
</feature>
<dbReference type="EMBL" id="ASHM01103598">
    <property type="protein sequence ID" value="PNX67921.1"/>
    <property type="molecule type" value="Genomic_DNA"/>
</dbReference>
<sequence length="183" mass="20368">GNDATLIEDFKISMKRRFAMTDLGKMRYFLGVEVIQNSDGIFMHQHKYATEILVRFGMESCNKVNSPRVPGCKLIKDENERIADCSTYKQMVGCLMYLLASRPDIALFRILYNAGVSKDLNLIGWSDSDYAGDLDDKKSTTGFVFMLGSGAISWSSKKQPIVTLSTTEAEFVSAASCACQGIW</sequence>
<dbReference type="InterPro" id="IPR013103">
    <property type="entry name" value="RVT_2"/>
</dbReference>
<evidence type="ECO:0000259" key="1">
    <source>
        <dbReference type="Pfam" id="PF07727"/>
    </source>
</evidence>
<dbReference type="PANTHER" id="PTHR11439:SF517">
    <property type="entry name" value="CYSTEINE-RICH RLK (RECEPTOR-LIKE PROTEIN KINASE) 8"/>
    <property type="match status" value="1"/>
</dbReference>
<dbReference type="Proteomes" id="UP000236291">
    <property type="component" value="Unassembled WGS sequence"/>
</dbReference>
<dbReference type="STRING" id="57577.A0A2K3KNP0"/>
<name>A0A2K3KNP0_TRIPR</name>
<accession>A0A2K3KNP0</accession>
<reference evidence="2 3" key="1">
    <citation type="journal article" date="2014" name="Am. J. Bot.">
        <title>Genome assembly and annotation for red clover (Trifolium pratense; Fabaceae).</title>
        <authorList>
            <person name="Istvanek J."/>
            <person name="Jaros M."/>
            <person name="Krenek A."/>
            <person name="Repkova J."/>
        </authorList>
    </citation>
    <scope>NUCLEOTIDE SEQUENCE [LARGE SCALE GENOMIC DNA]</scope>
    <source>
        <strain evidence="3">cv. Tatra</strain>
        <tissue evidence="2">Young leaves</tissue>
    </source>
</reference>
<proteinExistence type="predicted"/>
<feature type="non-terminal residue" evidence="2">
    <location>
        <position position="183"/>
    </location>
</feature>
<protein>
    <submittedName>
        <fullName evidence="2">Copia-type polyprotein</fullName>
    </submittedName>
</protein>
<evidence type="ECO:0000313" key="2">
    <source>
        <dbReference type="EMBL" id="PNX67921.1"/>
    </source>
</evidence>
<dbReference type="AlphaFoldDB" id="A0A2K3KNP0"/>
<evidence type="ECO:0000313" key="3">
    <source>
        <dbReference type="Proteomes" id="UP000236291"/>
    </source>
</evidence>
<feature type="non-terminal residue" evidence="2">
    <location>
        <position position="1"/>
    </location>
</feature>
<dbReference type="Pfam" id="PF07727">
    <property type="entry name" value="RVT_2"/>
    <property type="match status" value="1"/>
</dbReference>
<dbReference type="PANTHER" id="PTHR11439">
    <property type="entry name" value="GAG-POL-RELATED RETROTRANSPOSON"/>
    <property type="match status" value="1"/>
</dbReference>
<dbReference type="CDD" id="cd09272">
    <property type="entry name" value="RNase_HI_RT_Ty1"/>
    <property type="match status" value="1"/>
</dbReference>
<organism evidence="2 3">
    <name type="scientific">Trifolium pratense</name>
    <name type="common">Red clover</name>
    <dbReference type="NCBI Taxonomy" id="57577"/>
    <lineage>
        <taxon>Eukaryota</taxon>
        <taxon>Viridiplantae</taxon>
        <taxon>Streptophyta</taxon>
        <taxon>Embryophyta</taxon>
        <taxon>Tracheophyta</taxon>
        <taxon>Spermatophyta</taxon>
        <taxon>Magnoliopsida</taxon>
        <taxon>eudicotyledons</taxon>
        <taxon>Gunneridae</taxon>
        <taxon>Pentapetalae</taxon>
        <taxon>rosids</taxon>
        <taxon>fabids</taxon>
        <taxon>Fabales</taxon>
        <taxon>Fabaceae</taxon>
        <taxon>Papilionoideae</taxon>
        <taxon>50 kb inversion clade</taxon>
        <taxon>NPAAA clade</taxon>
        <taxon>Hologalegina</taxon>
        <taxon>IRL clade</taxon>
        <taxon>Trifolieae</taxon>
        <taxon>Trifolium</taxon>
    </lineage>
</organism>
<gene>
    <name evidence="2" type="ORF">L195_g055888</name>
</gene>
<reference evidence="2 3" key="2">
    <citation type="journal article" date="2017" name="Front. Plant Sci.">
        <title>Gene Classification and Mining of Molecular Markers Useful in Red Clover (Trifolium pratense) Breeding.</title>
        <authorList>
            <person name="Istvanek J."/>
            <person name="Dluhosova J."/>
            <person name="Dluhos P."/>
            <person name="Patkova L."/>
            <person name="Nedelnik J."/>
            <person name="Repkova J."/>
        </authorList>
    </citation>
    <scope>NUCLEOTIDE SEQUENCE [LARGE SCALE GENOMIC DNA]</scope>
    <source>
        <strain evidence="3">cv. Tatra</strain>
        <tissue evidence="2">Young leaves</tissue>
    </source>
</reference>
<comment type="caution">
    <text evidence="2">The sequence shown here is derived from an EMBL/GenBank/DDBJ whole genome shotgun (WGS) entry which is preliminary data.</text>
</comment>